<feature type="signal peptide" evidence="2">
    <location>
        <begin position="1"/>
        <end position="17"/>
    </location>
</feature>
<dbReference type="InterPro" id="IPR017946">
    <property type="entry name" value="PLC-like_Pdiesterase_TIM-brl"/>
</dbReference>
<dbReference type="GO" id="GO:0008081">
    <property type="term" value="F:phosphoric diester hydrolase activity"/>
    <property type="evidence" value="ECO:0007669"/>
    <property type="project" value="InterPro"/>
</dbReference>
<accession>A0A2T2NFK0</accession>
<organism evidence="3 4">
    <name type="scientific">Corynespora cassiicola Philippines</name>
    <dbReference type="NCBI Taxonomy" id="1448308"/>
    <lineage>
        <taxon>Eukaryota</taxon>
        <taxon>Fungi</taxon>
        <taxon>Dikarya</taxon>
        <taxon>Ascomycota</taxon>
        <taxon>Pezizomycotina</taxon>
        <taxon>Dothideomycetes</taxon>
        <taxon>Pleosporomycetidae</taxon>
        <taxon>Pleosporales</taxon>
        <taxon>Corynesporascaceae</taxon>
        <taxon>Corynespora</taxon>
    </lineage>
</organism>
<protein>
    <submittedName>
        <fullName evidence="3">PLC-like phosphodiesterase</fullName>
    </submittedName>
</protein>
<dbReference type="GO" id="GO:0006629">
    <property type="term" value="P:lipid metabolic process"/>
    <property type="evidence" value="ECO:0007669"/>
    <property type="project" value="InterPro"/>
</dbReference>
<dbReference type="PANTHER" id="PTHR13593:SF140">
    <property type="entry name" value="PLC-LIKE PHOSPHODIESTERASE"/>
    <property type="match status" value="1"/>
</dbReference>
<evidence type="ECO:0000313" key="3">
    <source>
        <dbReference type="EMBL" id="PSN63818.1"/>
    </source>
</evidence>
<keyword evidence="2" id="KW-0732">Signal</keyword>
<dbReference type="Gene3D" id="3.20.20.190">
    <property type="entry name" value="Phosphatidylinositol (PI) phosphodiesterase"/>
    <property type="match status" value="1"/>
</dbReference>
<proteinExistence type="predicted"/>
<reference evidence="3 4" key="1">
    <citation type="journal article" date="2018" name="Front. Microbiol.">
        <title>Genome-Wide Analysis of Corynespora cassiicola Leaf Fall Disease Putative Effectors.</title>
        <authorList>
            <person name="Lopez D."/>
            <person name="Ribeiro S."/>
            <person name="Label P."/>
            <person name="Fumanal B."/>
            <person name="Venisse J.S."/>
            <person name="Kohler A."/>
            <person name="de Oliveira R.R."/>
            <person name="Labutti K."/>
            <person name="Lipzen A."/>
            <person name="Lail K."/>
            <person name="Bauer D."/>
            <person name="Ohm R.A."/>
            <person name="Barry K.W."/>
            <person name="Spatafora J."/>
            <person name="Grigoriev I.V."/>
            <person name="Martin F.M."/>
            <person name="Pujade-Renaud V."/>
        </authorList>
    </citation>
    <scope>NUCLEOTIDE SEQUENCE [LARGE SCALE GENOMIC DNA]</scope>
    <source>
        <strain evidence="3 4">Philippines</strain>
    </source>
</reference>
<feature type="region of interest" description="Disordered" evidence="1">
    <location>
        <begin position="58"/>
        <end position="85"/>
    </location>
</feature>
<evidence type="ECO:0000313" key="4">
    <source>
        <dbReference type="Proteomes" id="UP000240883"/>
    </source>
</evidence>
<feature type="compositionally biased region" description="Low complexity" evidence="1">
    <location>
        <begin position="59"/>
        <end position="80"/>
    </location>
</feature>
<name>A0A2T2NFK0_CORCC</name>
<feature type="chain" id="PRO_5015487815" evidence="2">
    <location>
        <begin position="18"/>
        <end position="444"/>
    </location>
</feature>
<sequence length="444" mass="48677">MKSVIFHLLWLASLGLAQDDESSSQSIITLTGTARRLTGGEATPTLFLSDFEGSLIPTGSVSGESSMTGSSNATATGTSSEDPITQIIGGTRTTVMSGNMTATTSTAPQPTNTQPCNNYPEFCTRKYSNITEVAAHNSPFVRKNNAGSNQEFGVTQQLNDGIRVLQGQAHYINGTMYYCHTSCDMLNAGTVEDYLRDVTEWVAAHPFDVITIIFGNYDYQEKDAEGNPLVTSQNFVDPIEQSGLKQYIYQPPKTAMTIEDWPTLGELIISGKRVITFIDYNYDTDAVPWMLWEFYNMWETPYSPTDVNFPCTIGRPEGISDEQAREMMYIANHNLNVEISIAGLSLLIPNTVELNVTNGLNGTGSLGLMANQCAEMWDRPPNFLLVDYYNYGPTNGSVFEVAARANNVTYTRDCCGPESLAANLLRPATTTISLIVVLATIFML</sequence>
<dbReference type="PANTHER" id="PTHR13593">
    <property type="match status" value="1"/>
</dbReference>
<dbReference type="OrthoDB" id="7984201at2759"/>
<dbReference type="Proteomes" id="UP000240883">
    <property type="component" value="Unassembled WGS sequence"/>
</dbReference>
<dbReference type="STRING" id="1448308.A0A2T2NFK0"/>
<dbReference type="SUPFAM" id="SSF51695">
    <property type="entry name" value="PLC-like phosphodiesterases"/>
    <property type="match status" value="1"/>
</dbReference>
<gene>
    <name evidence="3" type="ORF">BS50DRAFT_89924</name>
</gene>
<dbReference type="InterPro" id="IPR051057">
    <property type="entry name" value="PI-PLC_domain"/>
</dbReference>
<dbReference type="Pfam" id="PF26146">
    <property type="entry name" value="PI-PLC_X"/>
    <property type="match status" value="1"/>
</dbReference>
<evidence type="ECO:0000256" key="1">
    <source>
        <dbReference type="SAM" id="MobiDB-lite"/>
    </source>
</evidence>
<keyword evidence="4" id="KW-1185">Reference proteome</keyword>
<dbReference type="AlphaFoldDB" id="A0A2T2NFK0"/>
<evidence type="ECO:0000256" key="2">
    <source>
        <dbReference type="SAM" id="SignalP"/>
    </source>
</evidence>
<dbReference type="EMBL" id="KZ678139">
    <property type="protein sequence ID" value="PSN63818.1"/>
    <property type="molecule type" value="Genomic_DNA"/>
</dbReference>